<evidence type="ECO:0008006" key="4">
    <source>
        <dbReference type="Google" id="ProtNLM"/>
    </source>
</evidence>
<feature type="transmembrane region" description="Helical" evidence="1">
    <location>
        <begin position="34"/>
        <end position="54"/>
    </location>
</feature>
<dbReference type="InterPro" id="IPR047700">
    <property type="entry name" value="NrtS-like"/>
</dbReference>
<gene>
    <name evidence="2" type="ORF">E1750_05195</name>
</gene>
<keyword evidence="3" id="KW-1185">Reference proteome</keyword>
<dbReference type="NCBIfam" id="NF038050">
    <property type="entry name" value="NrtS"/>
    <property type="match status" value="1"/>
</dbReference>
<dbReference type="EMBL" id="CP037933">
    <property type="protein sequence ID" value="QBN18225.1"/>
    <property type="molecule type" value="Genomic_DNA"/>
</dbReference>
<sequence>MSQNIKNALILAVVVGTILNAINSYDLILEGNWSSRTIIKIILTYITPFCVSLYSSNKATKSFKTQIKTHPVTES</sequence>
<name>A0A4P6YC23_9FLAO</name>
<keyword evidence="1" id="KW-0812">Transmembrane</keyword>
<evidence type="ECO:0000256" key="1">
    <source>
        <dbReference type="SAM" id="Phobius"/>
    </source>
</evidence>
<dbReference type="RefSeq" id="WP_133275753.1">
    <property type="nucleotide sequence ID" value="NZ_CP037933.1"/>
</dbReference>
<keyword evidence="1" id="KW-0472">Membrane</keyword>
<evidence type="ECO:0000313" key="3">
    <source>
        <dbReference type="Proteomes" id="UP000291124"/>
    </source>
</evidence>
<protein>
    <recommendedName>
        <fullName evidence="4">Phosphoenolpyruvate protein kinase</fullName>
    </recommendedName>
</protein>
<dbReference type="Proteomes" id="UP000291124">
    <property type="component" value="Chromosome"/>
</dbReference>
<accession>A0A4P6YC23</accession>
<dbReference type="AlphaFoldDB" id="A0A4P6YC23"/>
<proteinExistence type="predicted"/>
<keyword evidence="1" id="KW-1133">Transmembrane helix</keyword>
<organism evidence="2 3">
    <name type="scientific">Flavobacterium nackdongense</name>
    <dbReference type="NCBI Taxonomy" id="2547394"/>
    <lineage>
        <taxon>Bacteria</taxon>
        <taxon>Pseudomonadati</taxon>
        <taxon>Bacteroidota</taxon>
        <taxon>Flavobacteriia</taxon>
        <taxon>Flavobacteriales</taxon>
        <taxon>Flavobacteriaceae</taxon>
        <taxon>Flavobacterium</taxon>
    </lineage>
</organism>
<evidence type="ECO:0000313" key="2">
    <source>
        <dbReference type="EMBL" id="QBN18225.1"/>
    </source>
</evidence>
<reference evidence="3" key="1">
    <citation type="submission" date="2019-03" db="EMBL/GenBank/DDBJ databases">
        <title>Flavobacterium sp.</title>
        <authorList>
            <person name="Kim H."/>
        </authorList>
    </citation>
    <scope>NUCLEOTIDE SEQUENCE [LARGE SCALE GENOMIC DNA]</scope>
    <source>
        <strain evidence="3">GS13</strain>
    </source>
</reference>
<dbReference type="OrthoDB" id="282896at2"/>
<dbReference type="KEGG" id="fnk:E1750_05195"/>